<dbReference type="GO" id="GO:0008168">
    <property type="term" value="F:methyltransferase activity"/>
    <property type="evidence" value="ECO:0007669"/>
    <property type="project" value="UniProtKB-KW"/>
</dbReference>
<organism evidence="1 2">
    <name type="scientific">Botryosphaeria dothidea</name>
    <dbReference type="NCBI Taxonomy" id="55169"/>
    <lineage>
        <taxon>Eukaryota</taxon>
        <taxon>Fungi</taxon>
        <taxon>Dikarya</taxon>
        <taxon>Ascomycota</taxon>
        <taxon>Pezizomycotina</taxon>
        <taxon>Dothideomycetes</taxon>
        <taxon>Dothideomycetes incertae sedis</taxon>
        <taxon>Botryosphaeriales</taxon>
        <taxon>Botryosphaeriaceae</taxon>
        <taxon>Botryosphaeria</taxon>
    </lineage>
</organism>
<dbReference type="PANTHER" id="PTHR43591">
    <property type="entry name" value="METHYLTRANSFERASE"/>
    <property type="match status" value="1"/>
</dbReference>
<protein>
    <submittedName>
        <fullName evidence="1">Methyltransferase type 12</fullName>
    </submittedName>
</protein>
<keyword evidence="2" id="KW-1185">Reference proteome</keyword>
<dbReference type="Gene3D" id="3.40.50.150">
    <property type="entry name" value="Vaccinia Virus protein VP39"/>
    <property type="match status" value="1"/>
</dbReference>
<dbReference type="Pfam" id="PF13489">
    <property type="entry name" value="Methyltransf_23"/>
    <property type="match status" value="1"/>
</dbReference>
<sequence>MNRELHRAPLKDPKLCLDIGTDTGLWALDFADKYPGCEVIGTDLSPIQPSWTAPNCKFVVDDVNADWLFSEKGQFDLIHSRYVYAGIEDWDKFWRQTYEHLRPDGWVESQDPTAIFYSDKPDFDKERSPAWYWVHKVDEASKEIGRSFKVSHLHGKELKKVGFVNVHQECIHVPMGAWNNEKAEIGKVALLNAVEAVRPTCLAVFTRILGWDLVKSEALSAAVVKEFLHSKDQGFYFKLYLTWGQKPLDA</sequence>
<keyword evidence="1" id="KW-0808">Transferase</keyword>
<dbReference type="PANTHER" id="PTHR43591:SF10">
    <property type="entry name" value="ABC TRANSMEMBRANE TYPE-1 DOMAIN-CONTAINING PROTEIN-RELATED"/>
    <property type="match status" value="1"/>
</dbReference>
<dbReference type="AlphaFoldDB" id="A0A8H4N6M0"/>
<dbReference type="SUPFAM" id="SSF53335">
    <property type="entry name" value="S-adenosyl-L-methionine-dependent methyltransferases"/>
    <property type="match status" value="1"/>
</dbReference>
<accession>A0A8H4N6M0</accession>
<gene>
    <name evidence="1" type="ORF">GTA08_BOTSDO08414</name>
</gene>
<dbReference type="GO" id="GO:0032259">
    <property type="term" value="P:methylation"/>
    <property type="evidence" value="ECO:0007669"/>
    <property type="project" value="UniProtKB-KW"/>
</dbReference>
<evidence type="ECO:0000313" key="2">
    <source>
        <dbReference type="Proteomes" id="UP000572817"/>
    </source>
</evidence>
<comment type="caution">
    <text evidence="1">The sequence shown here is derived from an EMBL/GenBank/DDBJ whole genome shotgun (WGS) entry which is preliminary data.</text>
</comment>
<dbReference type="CDD" id="cd02440">
    <property type="entry name" value="AdoMet_MTases"/>
    <property type="match status" value="1"/>
</dbReference>
<dbReference type="Proteomes" id="UP000572817">
    <property type="component" value="Unassembled WGS sequence"/>
</dbReference>
<dbReference type="EMBL" id="WWBZ02000051">
    <property type="protein sequence ID" value="KAF4304722.1"/>
    <property type="molecule type" value="Genomic_DNA"/>
</dbReference>
<dbReference type="InterPro" id="IPR029063">
    <property type="entry name" value="SAM-dependent_MTases_sf"/>
</dbReference>
<evidence type="ECO:0000313" key="1">
    <source>
        <dbReference type="EMBL" id="KAF4304722.1"/>
    </source>
</evidence>
<reference evidence="1" key="1">
    <citation type="submission" date="2020-04" db="EMBL/GenBank/DDBJ databases">
        <title>Genome Assembly and Annotation of Botryosphaeria dothidea sdau 11-99, a Latent Pathogen of Apple Fruit Ring Rot in China.</title>
        <authorList>
            <person name="Yu C."/>
            <person name="Diao Y."/>
            <person name="Lu Q."/>
            <person name="Zhao J."/>
            <person name="Cui S."/>
            <person name="Peng C."/>
            <person name="He B."/>
            <person name="Liu H."/>
        </authorList>
    </citation>
    <scope>NUCLEOTIDE SEQUENCE [LARGE SCALE GENOMIC DNA]</scope>
    <source>
        <strain evidence="1">Sdau11-99</strain>
    </source>
</reference>
<keyword evidence="1" id="KW-0489">Methyltransferase</keyword>
<dbReference type="OrthoDB" id="2013972at2759"/>
<proteinExistence type="predicted"/>
<name>A0A8H4N6M0_9PEZI</name>